<dbReference type="AlphaFoldDB" id="A0AAE3NY88"/>
<comment type="subcellular location">
    <subcellularLocation>
        <location evidence="1">Cell outer membrane</location>
    </subcellularLocation>
</comment>
<evidence type="ECO:0000256" key="5">
    <source>
        <dbReference type="ARBA" id="ARBA00022692"/>
    </source>
</evidence>
<reference evidence="10" key="1">
    <citation type="submission" date="2023-03" db="EMBL/GenBank/DDBJ databases">
        <title>Stygiobacter electus gen. nov., sp. nov., facultatively anaerobic thermotolerant bacterium of the class Ignavibacteria from a well of Yessentuki mineral water deposit.</title>
        <authorList>
            <person name="Podosokorskaya O.A."/>
            <person name="Elcheninov A.G."/>
            <person name="Petrova N.F."/>
            <person name="Zavarzina D.G."/>
            <person name="Kublanov I.V."/>
            <person name="Merkel A.Y."/>
        </authorList>
    </citation>
    <scope>NUCLEOTIDE SEQUENCE</scope>
    <source>
        <strain evidence="10">09-Me</strain>
    </source>
</reference>
<dbReference type="RefSeq" id="WP_321536062.1">
    <property type="nucleotide sequence ID" value="NZ_JARGDL010000011.1"/>
</dbReference>
<evidence type="ECO:0000313" key="11">
    <source>
        <dbReference type="Proteomes" id="UP001221302"/>
    </source>
</evidence>
<dbReference type="PANTHER" id="PTHR30026:SF20">
    <property type="entry name" value="OUTER MEMBRANE PROTEIN TOLC"/>
    <property type="match status" value="1"/>
</dbReference>
<evidence type="ECO:0000256" key="8">
    <source>
        <dbReference type="SAM" id="Coils"/>
    </source>
</evidence>
<dbReference type="Pfam" id="PF02321">
    <property type="entry name" value="OEP"/>
    <property type="match status" value="2"/>
</dbReference>
<dbReference type="PANTHER" id="PTHR30026">
    <property type="entry name" value="OUTER MEMBRANE PROTEIN TOLC"/>
    <property type="match status" value="1"/>
</dbReference>
<keyword evidence="9" id="KW-0732">Signal</keyword>
<evidence type="ECO:0000256" key="1">
    <source>
        <dbReference type="ARBA" id="ARBA00004442"/>
    </source>
</evidence>
<feature type="coiled-coil region" evidence="8">
    <location>
        <begin position="303"/>
        <end position="330"/>
    </location>
</feature>
<comment type="caution">
    <text evidence="10">The sequence shown here is derived from an EMBL/GenBank/DDBJ whole genome shotgun (WGS) entry which is preliminary data.</text>
</comment>
<evidence type="ECO:0000256" key="3">
    <source>
        <dbReference type="ARBA" id="ARBA00022448"/>
    </source>
</evidence>
<accession>A0AAE3NY88</accession>
<dbReference type="SUPFAM" id="SSF56954">
    <property type="entry name" value="Outer membrane efflux proteins (OEP)"/>
    <property type="match status" value="1"/>
</dbReference>
<evidence type="ECO:0000256" key="9">
    <source>
        <dbReference type="SAM" id="SignalP"/>
    </source>
</evidence>
<name>A0AAE3NY88_9BACT</name>
<gene>
    <name evidence="10" type="ORF">P0M35_09025</name>
</gene>
<keyword evidence="4" id="KW-1134">Transmembrane beta strand</keyword>
<keyword evidence="8" id="KW-0175">Coiled coil</keyword>
<evidence type="ECO:0000256" key="7">
    <source>
        <dbReference type="ARBA" id="ARBA00023237"/>
    </source>
</evidence>
<proteinExistence type="inferred from homology"/>
<keyword evidence="11" id="KW-1185">Reference proteome</keyword>
<keyword evidence="3" id="KW-0813">Transport</keyword>
<dbReference type="GO" id="GO:0015562">
    <property type="term" value="F:efflux transmembrane transporter activity"/>
    <property type="evidence" value="ECO:0007669"/>
    <property type="project" value="InterPro"/>
</dbReference>
<sequence length="425" mass="49492">MKNVNVIISLIVLIVFNSTNAQNNNSLLDSLITEALQNNPQLKASRFKYLSDEKKIKQVTSWEAPQIGIEFFQIPTTSFPNPLKNNMEMDYYIQQMIPFPGKLNAMGLSAANNAKMREEQFSALKNKIIRELKTAFYELYYVQKKIKINKDNQELLKQFIEIAKKQYEVGMGKQPDIIRAQTELSSLINDEINLYKEKRDVETMLNTILNRPPYQSFNEIEKIYEEVPEYNYQQLLSVVLSIRPELKEMNYNIEMYKSELKASKLEFYPDIMARVMYKNMIDTKNDFWSAMVGVNIPLSLWSKDKYYGKVEENELNIKAAEEQYNSMKNMISYEVQNAIVKLGTNKNLYELNKNTVVPQAEQTLQSTLAAYKTGKTEFLMLIDAYRMLFMAKLDFYMSEMNLMQAIAQLEQAVGLPLNKIKESLE</sequence>
<keyword evidence="5" id="KW-0812">Transmembrane</keyword>
<evidence type="ECO:0000256" key="2">
    <source>
        <dbReference type="ARBA" id="ARBA00007613"/>
    </source>
</evidence>
<keyword evidence="7" id="KW-0998">Cell outer membrane</keyword>
<dbReference type="Proteomes" id="UP001221302">
    <property type="component" value="Unassembled WGS sequence"/>
</dbReference>
<dbReference type="GO" id="GO:0009279">
    <property type="term" value="C:cell outer membrane"/>
    <property type="evidence" value="ECO:0007669"/>
    <property type="project" value="UniProtKB-SubCell"/>
</dbReference>
<dbReference type="InterPro" id="IPR051906">
    <property type="entry name" value="TolC-like"/>
</dbReference>
<dbReference type="EMBL" id="JARGDL010000011">
    <property type="protein sequence ID" value="MDF1612291.1"/>
    <property type="molecule type" value="Genomic_DNA"/>
</dbReference>
<comment type="similarity">
    <text evidence="2">Belongs to the outer membrane factor (OMF) (TC 1.B.17) family.</text>
</comment>
<evidence type="ECO:0000313" key="10">
    <source>
        <dbReference type="EMBL" id="MDF1612291.1"/>
    </source>
</evidence>
<evidence type="ECO:0000256" key="6">
    <source>
        <dbReference type="ARBA" id="ARBA00023136"/>
    </source>
</evidence>
<dbReference type="InterPro" id="IPR003423">
    <property type="entry name" value="OMP_efflux"/>
</dbReference>
<feature type="signal peptide" evidence="9">
    <location>
        <begin position="1"/>
        <end position="21"/>
    </location>
</feature>
<keyword evidence="6" id="KW-0472">Membrane</keyword>
<dbReference type="GO" id="GO:1990281">
    <property type="term" value="C:efflux pump complex"/>
    <property type="evidence" value="ECO:0007669"/>
    <property type="project" value="TreeGrafter"/>
</dbReference>
<organism evidence="10 11">
    <name type="scientific">Stygiobacter electus</name>
    <dbReference type="NCBI Taxonomy" id="3032292"/>
    <lineage>
        <taxon>Bacteria</taxon>
        <taxon>Pseudomonadati</taxon>
        <taxon>Ignavibacteriota</taxon>
        <taxon>Ignavibacteria</taxon>
        <taxon>Ignavibacteriales</taxon>
        <taxon>Melioribacteraceae</taxon>
        <taxon>Stygiobacter</taxon>
    </lineage>
</organism>
<protein>
    <submittedName>
        <fullName evidence="10">TolC family protein</fullName>
    </submittedName>
</protein>
<dbReference type="Gene3D" id="1.20.1600.10">
    <property type="entry name" value="Outer membrane efflux proteins (OEP)"/>
    <property type="match status" value="1"/>
</dbReference>
<dbReference type="GO" id="GO:0015288">
    <property type="term" value="F:porin activity"/>
    <property type="evidence" value="ECO:0007669"/>
    <property type="project" value="TreeGrafter"/>
</dbReference>
<feature type="chain" id="PRO_5042016188" evidence="9">
    <location>
        <begin position="22"/>
        <end position="425"/>
    </location>
</feature>
<evidence type="ECO:0000256" key="4">
    <source>
        <dbReference type="ARBA" id="ARBA00022452"/>
    </source>
</evidence>